<feature type="transmembrane region" description="Helical" evidence="1">
    <location>
        <begin position="35"/>
        <end position="55"/>
    </location>
</feature>
<keyword evidence="1" id="KW-0812">Transmembrane</keyword>
<accession>A0A5J9VAR9</accession>
<evidence type="ECO:0000313" key="2">
    <source>
        <dbReference type="EMBL" id="TVU33153.1"/>
    </source>
</evidence>
<name>A0A5J9VAR9_9POAL</name>
<reference evidence="2 3" key="1">
    <citation type="journal article" date="2019" name="Sci. Rep.">
        <title>A high-quality genome of Eragrostis curvula grass provides insights into Poaceae evolution and supports new strategies to enhance forage quality.</title>
        <authorList>
            <person name="Carballo J."/>
            <person name="Santos B.A.C.M."/>
            <person name="Zappacosta D."/>
            <person name="Garbus I."/>
            <person name="Selva J.P."/>
            <person name="Gallo C.A."/>
            <person name="Diaz A."/>
            <person name="Albertini E."/>
            <person name="Caccamo M."/>
            <person name="Echenique V."/>
        </authorList>
    </citation>
    <scope>NUCLEOTIDE SEQUENCE [LARGE SCALE GENOMIC DNA]</scope>
    <source>
        <strain evidence="3">cv. Victoria</strain>
        <tissue evidence="2">Leaf</tissue>
    </source>
</reference>
<dbReference type="Gramene" id="TVU33153">
    <property type="protein sequence ID" value="TVU33153"/>
    <property type="gene ID" value="EJB05_24939"/>
</dbReference>
<evidence type="ECO:0008006" key="4">
    <source>
        <dbReference type="Google" id="ProtNLM"/>
    </source>
</evidence>
<feature type="transmembrane region" description="Helical" evidence="1">
    <location>
        <begin position="75"/>
        <end position="97"/>
    </location>
</feature>
<dbReference type="Proteomes" id="UP000324897">
    <property type="component" value="Chromosome 1"/>
</dbReference>
<dbReference type="EMBL" id="RWGY01000011">
    <property type="protein sequence ID" value="TVU33153.1"/>
    <property type="molecule type" value="Genomic_DNA"/>
</dbReference>
<protein>
    <recommendedName>
        <fullName evidence="4">CASP-like protein</fullName>
    </recommendedName>
</protein>
<organism evidence="2 3">
    <name type="scientific">Eragrostis curvula</name>
    <name type="common">weeping love grass</name>
    <dbReference type="NCBI Taxonomy" id="38414"/>
    <lineage>
        <taxon>Eukaryota</taxon>
        <taxon>Viridiplantae</taxon>
        <taxon>Streptophyta</taxon>
        <taxon>Embryophyta</taxon>
        <taxon>Tracheophyta</taxon>
        <taxon>Spermatophyta</taxon>
        <taxon>Magnoliopsida</taxon>
        <taxon>Liliopsida</taxon>
        <taxon>Poales</taxon>
        <taxon>Poaceae</taxon>
        <taxon>PACMAD clade</taxon>
        <taxon>Chloridoideae</taxon>
        <taxon>Eragrostideae</taxon>
        <taxon>Eragrostidinae</taxon>
        <taxon>Eragrostis</taxon>
    </lineage>
</organism>
<sequence>MELDSALLTPAAGEAPPRRVPEAALRRWLNPMASLLLRAVVLLLAIVVLAVTATIPDELMAPRSALRAATIKTTYSAVLQLAWVLPLAGLDAAAAVLGNRLPRRFRRACTYYFLGGGDVVVANAALAAASGSLGLAVTAAEDGADWPRTHWYASLAAASFMGFVAMKATALVGLLHAEWARATEFSIPR</sequence>
<dbReference type="AlphaFoldDB" id="A0A5J9VAR9"/>
<keyword evidence="3" id="KW-1185">Reference proteome</keyword>
<proteinExistence type="predicted"/>
<keyword evidence="1" id="KW-1133">Transmembrane helix</keyword>
<comment type="caution">
    <text evidence="2">The sequence shown here is derived from an EMBL/GenBank/DDBJ whole genome shotgun (WGS) entry which is preliminary data.</text>
</comment>
<evidence type="ECO:0000256" key="1">
    <source>
        <dbReference type="SAM" id="Phobius"/>
    </source>
</evidence>
<gene>
    <name evidence="2" type="ORF">EJB05_24939</name>
</gene>
<keyword evidence="1" id="KW-0472">Membrane</keyword>
<evidence type="ECO:0000313" key="3">
    <source>
        <dbReference type="Proteomes" id="UP000324897"/>
    </source>
</evidence>
<feature type="transmembrane region" description="Helical" evidence="1">
    <location>
        <begin position="151"/>
        <end position="175"/>
    </location>
</feature>
<feature type="transmembrane region" description="Helical" evidence="1">
    <location>
        <begin position="109"/>
        <end position="131"/>
    </location>
</feature>